<sequence length="92" mass="9892">MIEGAPEGDDDACAGELDAARVEIDQLQQALDSRLVIGQAEGIMMASLGVEPKQAIEYLKRVSSVTNRKVVDIAAEIAETKQLPQLDVAVER</sequence>
<dbReference type="SMART" id="SM01012">
    <property type="entry name" value="ANTAR"/>
    <property type="match status" value="1"/>
</dbReference>
<dbReference type="InterPro" id="IPR005561">
    <property type="entry name" value="ANTAR"/>
</dbReference>
<dbReference type="EMBL" id="SDWS01000005">
    <property type="protein sequence ID" value="RYB90355.1"/>
    <property type="molecule type" value="Genomic_DNA"/>
</dbReference>
<name>A0A4Q2RRG4_9ACTN</name>
<gene>
    <name evidence="2" type="ORF">EUA06_13375</name>
</gene>
<dbReference type="InterPro" id="IPR036388">
    <property type="entry name" value="WH-like_DNA-bd_sf"/>
</dbReference>
<reference evidence="2 3" key="1">
    <citation type="submission" date="2019-01" db="EMBL/GenBank/DDBJ databases">
        <title>Novel species of Nocardioides.</title>
        <authorList>
            <person name="Liu Q."/>
            <person name="Xin Y.-H."/>
        </authorList>
    </citation>
    <scope>NUCLEOTIDE SEQUENCE [LARGE SCALE GENOMIC DNA]</scope>
    <source>
        <strain evidence="2 3">HLT3-15</strain>
    </source>
</reference>
<evidence type="ECO:0000259" key="1">
    <source>
        <dbReference type="PROSITE" id="PS50921"/>
    </source>
</evidence>
<dbReference type="RefSeq" id="WP_129476496.1">
    <property type="nucleotide sequence ID" value="NZ_SDWS01000005.1"/>
</dbReference>
<dbReference type="OrthoDB" id="7466251at2"/>
<dbReference type="GO" id="GO:0003723">
    <property type="term" value="F:RNA binding"/>
    <property type="evidence" value="ECO:0007669"/>
    <property type="project" value="InterPro"/>
</dbReference>
<evidence type="ECO:0000313" key="2">
    <source>
        <dbReference type="EMBL" id="RYB90355.1"/>
    </source>
</evidence>
<dbReference type="PROSITE" id="PS50921">
    <property type="entry name" value="ANTAR"/>
    <property type="match status" value="1"/>
</dbReference>
<dbReference type="SUPFAM" id="SSF52172">
    <property type="entry name" value="CheY-like"/>
    <property type="match status" value="1"/>
</dbReference>
<comment type="caution">
    <text evidence="2">The sequence shown here is derived from an EMBL/GenBank/DDBJ whole genome shotgun (WGS) entry which is preliminary data.</text>
</comment>
<dbReference type="Pfam" id="PF03861">
    <property type="entry name" value="ANTAR"/>
    <property type="match status" value="1"/>
</dbReference>
<dbReference type="AlphaFoldDB" id="A0A4Q2RRG4"/>
<proteinExistence type="predicted"/>
<protein>
    <submittedName>
        <fullName evidence="2">ANTAR domain-containing protein</fullName>
    </submittedName>
</protein>
<evidence type="ECO:0000313" key="3">
    <source>
        <dbReference type="Proteomes" id="UP000291838"/>
    </source>
</evidence>
<accession>A0A4Q2RRG4</accession>
<organism evidence="2 3">
    <name type="scientific">Nocardioides glacieisoli</name>
    <dbReference type="NCBI Taxonomy" id="1168730"/>
    <lineage>
        <taxon>Bacteria</taxon>
        <taxon>Bacillati</taxon>
        <taxon>Actinomycetota</taxon>
        <taxon>Actinomycetes</taxon>
        <taxon>Propionibacteriales</taxon>
        <taxon>Nocardioidaceae</taxon>
        <taxon>Nocardioides</taxon>
    </lineage>
</organism>
<dbReference type="Gene3D" id="1.10.10.10">
    <property type="entry name" value="Winged helix-like DNA-binding domain superfamily/Winged helix DNA-binding domain"/>
    <property type="match status" value="1"/>
</dbReference>
<dbReference type="Proteomes" id="UP000291838">
    <property type="component" value="Unassembled WGS sequence"/>
</dbReference>
<feature type="domain" description="ANTAR" evidence="1">
    <location>
        <begin position="17"/>
        <end position="78"/>
    </location>
</feature>
<dbReference type="InterPro" id="IPR011006">
    <property type="entry name" value="CheY-like_superfamily"/>
</dbReference>
<keyword evidence="3" id="KW-1185">Reference proteome</keyword>